<reference evidence="1 2" key="1">
    <citation type="submission" date="2019-03" db="EMBL/GenBank/DDBJ databases">
        <title>Single cell metagenomics reveals metabolic interactions within the superorganism composed of flagellate Streblomastix strix and complex community of Bacteroidetes bacteria on its surface.</title>
        <authorList>
            <person name="Treitli S.C."/>
            <person name="Kolisko M."/>
            <person name="Husnik F."/>
            <person name="Keeling P."/>
            <person name="Hampl V."/>
        </authorList>
    </citation>
    <scope>NUCLEOTIDE SEQUENCE [LARGE SCALE GENOMIC DNA]</scope>
    <source>
        <strain evidence="1">ST1C</strain>
    </source>
</reference>
<dbReference type="AlphaFoldDB" id="A0A5J4U0U7"/>
<protein>
    <submittedName>
        <fullName evidence="1">Uncharacterized protein</fullName>
    </submittedName>
</protein>
<gene>
    <name evidence="1" type="ORF">EZS28_040852</name>
</gene>
<dbReference type="EMBL" id="SNRW01022671">
    <property type="protein sequence ID" value="KAA6363622.1"/>
    <property type="molecule type" value="Genomic_DNA"/>
</dbReference>
<name>A0A5J4U0U7_9EUKA</name>
<sequence length="72" mass="8378">MRFNLPRFDTIADYLLIDQLKKYHSFFARDGKIVAKTLTGISDKDEEIIEMESDEKKIKGTPKRSTARIITE</sequence>
<evidence type="ECO:0000313" key="2">
    <source>
        <dbReference type="Proteomes" id="UP000324800"/>
    </source>
</evidence>
<dbReference type="Proteomes" id="UP000324800">
    <property type="component" value="Unassembled WGS sequence"/>
</dbReference>
<evidence type="ECO:0000313" key="1">
    <source>
        <dbReference type="EMBL" id="KAA6363622.1"/>
    </source>
</evidence>
<proteinExistence type="predicted"/>
<organism evidence="1 2">
    <name type="scientific">Streblomastix strix</name>
    <dbReference type="NCBI Taxonomy" id="222440"/>
    <lineage>
        <taxon>Eukaryota</taxon>
        <taxon>Metamonada</taxon>
        <taxon>Preaxostyla</taxon>
        <taxon>Oxymonadida</taxon>
        <taxon>Streblomastigidae</taxon>
        <taxon>Streblomastix</taxon>
    </lineage>
</organism>
<comment type="caution">
    <text evidence="1">The sequence shown here is derived from an EMBL/GenBank/DDBJ whole genome shotgun (WGS) entry which is preliminary data.</text>
</comment>
<accession>A0A5J4U0U7</accession>